<name>A0ABW4WY36_9BACT</name>
<dbReference type="InterPro" id="IPR002758">
    <property type="entry name" value="Cation_antiport_E"/>
</dbReference>
<keyword evidence="5 7" id="KW-1133">Transmembrane helix</keyword>
<reference evidence="9" key="1">
    <citation type="journal article" date="2019" name="Int. J. Syst. Evol. Microbiol.">
        <title>The Global Catalogue of Microorganisms (GCM) 10K type strain sequencing project: providing services to taxonomists for standard genome sequencing and annotation.</title>
        <authorList>
            <consortium name="The Broad Institute Genomics Platform"/>
            <consortium name="The Broad Institute Genome Sequencing Center for Infectious Disease"/>
            <person name="Wu L."/>
            <person name="Ma J."/>
        </authorList>
    </citation>
    <scope>NUCLEOTIDE SEQUENCE [LARGE SCALE GENOMIC DNA]</scope>
    <source>
        <strain evidence="9">JCM 16545</strain>
    </source>
</reference>
<dbReference type="PANTHER" id="PTHR34584:SF1">
    <property type="entry name" value="NA(+)_H(+) ANTIPORTER SUBUNIT E1"/>
    <property type="match status" value="1"/>
</dbReference>
<feature type="transmembrane region" description="Helical" evidence="7">
    <location>
        <begin position="32"/>
        <end position="51"/>
    </location>
</feature>
<sequence length="165" mass="19159">MKTFVFHFIVAFTATYLFFSQADLPIPYNAETTTAMFLGILTLLWLSALFYNKSYFRKLPKAINLLLYFLKELFLANIKVAFDIVTPHYYMRPTIIALPLTVKSDLEITLLANIITLTPGTLSIDVRKDKKILFLHALYVKDDDIEQLKNYIKHGFERRILELTA</sequence>
<evidence type="ECO:0000256" key="7">
    <source>
        <dbReference type="SAM" id="Phobius"/>
    </source>
</evidence>
<comment type="similarity">
    <text evidence="2">Belongs to the CPA3 antiporters (TC 2.A.63) subunit E family.</text>
</comment>
<evidence type="ECO:0000313" key="8">
    <source>
        <dbReference type="EMBL" id="MFD2067549.1"/>
    </source>
</evidence>
<keyword evidence="9" id="KW-1185">Reference proteome</keyword>
<gene>
    <name evidence="8" type="ORF">ACFSKU_11700</name>
</gene>
<keyword evidence="3" id="KW-1003">Cell membrane</keyword>
<comment type="subcellular location">
    <subcellularLocation>
        <location evidence="1">Cell membrane</location>
        <topology evidence="1">Multi-pass membrane protein</topology>
    </subcellularLocation>
</comment>
<evidence type="ECO:0000313" key="9">
    <source>
        <dbReference type="Proteomes" id="UP001597369"/>
    </source>
</evidence>
<dbReference type="PIRSF" id="PIRSF019239">
    <property type="entry name" value="MrpE"/>
    <property type="match status" value="1"/>
</dbReference>
<comment type="caution">
    <text evidence="8">The sequence shown here is derived from an EMBL/GenBank/DDBJ whole genome shotgun (WGS) entry which is preliminary data.</text>
</comment>
<evidence type="ECO:0000256" key="5">
    <source>
        <dbReference type="ARBA" id="ARBA00022989"/>
    </source>
</evidence>
<organism evidence="8 9">
    <name type="scientific">Pontibacter silvestris</name>
    <dbReference type="NCBI Taxonomy" id="2305183"/>
    <lineage>
        <taxon>Bacteria</taxon>
        <taxon>Pseudomonadati</taxon>
        <taxon>Bacteroidota</taxon>
        <taxon>Cytophagia</taxon>
        <taxon>Cytophagales</taxon>
        <taxon>Hymenobacteraceae</taxon>
        <taxon>Pontibacter</taxon>
    </lineage>
</organism>
<accession>A0ABW4WY36</accession>
<keyword evidence="4 7" id="KW-0812">Transmembrane</keyword>
<evidence type="ECO:0000256" key="4">
    <source>
        <dbReference type="ARBA" id="ARBA00022692"/>
    </source>
</evidence>
<dbReference type="RefSeq" id="WP_229958134.1">
    <property type="nucleotide sequence ID" value="NZ_JAJJWI010000002.1"/>
</dbReference>
<protein>
    <submittedName>
        <fullName evidence="8">Na+/H+ antiporter subunit E</fullName>
    </submittedName>
</protein>
<dbReference type="PANTHER" id="PTHR34584">
    <property type="entry name" value="NA(+)/H(+) ANTIPORTER SUBUNIT E1"/>
    <property type="match status" value="1"/>
</dbReference>
<keyword evidence="6 7" id="KW-0472">Membrane</keyword>
<dbReference type="EMBL" id="JBHUHV010000037">
    <property type="protein sequence ID" value="MFD2067549.1"/>
    <property type="molecule type" value="Genomic_DNA"/>
</dbReference>
<dbReference type="Proteomes" id="UP001597369">
    <property type="component" value="Unassembled WGS sequence"/>
</dbReference>
<evidence type="ECO:0000256" key="2">
    <source>
        <dbReference type="ARBA" id="ARBA00006228"/>
    </source>
</evidence>
<evidence type="ECO:0000256" key="6">
    <source>
        <dbReference type="ARBA" id="ARBA00023136"/>
    </source>
</evidence>
<proteinExistence type="inferred from homology"/>
<evidence type="ECO:0000256" key="3">
    <source>
        <dbReference type="ARBA" id="ARBA00022475"/>
    </source>
</evidence>
<evidence type="ECO:0000256" key="1">
    <source>
        <dbReference type="ARBA" id="ARBA00004651"/>
    </source>
</evidence>
<dbReference type="Pfam" id="PF01899">
    <property type="entry name" value="MNHE"/>
    <property type="match status" value="1"/>
</dbReference>